<dbReference type="InterPro" id="IPR050807">
    <property type="entry name" value="TransReg_Diox_bact_type"/>
</dbReference>
<dbReference type="SMART" id="SM00530">
    <property type="entry name" value="HTH_XRE"/>
    <property type="match status" value="1"/>
</dbReference>
<dbReference type="InterPro" id="IPR011051">
    <property type="entry name" value="RmlC_Cupin_sf"/>
</dbReference>
<dbReference type="InterPro" id="IPR014710">
    <property type="entry name" value="RmlC-like_jellyroll"/>
</dbReference>
<reference evidence="4 5" key="1">
    <citation type="submission" date="2023-05" db="EMBL/GenBank/DDBJ databases">
        <authorList>
            <person name="Guo Y."/>
        </authorList>
    </citation>
    <scope>NUCLEOTIDE SEQUENCE [LARGE SCALE GENOMIC DNA]</scope>
    <source>
        <strain evidence="4 5">GR2756</strain>
    </source>
</reference>
<organism evidence="4 5">
    <name type="scientific">Sphingosinicella rhizophila</name>
    <dbReference type="NCBI Taxonomy" id="3050082"/>
    <lineage>
        <taxon>Bacteria</taxon>
        <taxon>Pseudomonadati</taxon>
        <taxon>Pseudomonadota</taxon>
        <taxon>Alphaproteobacteria</taxon>
        <taxon>Sphingomonadales</taxon>
        <taxon>Sphingosinicellaceae</taxon>
        <taxon>Sphingosinicella</taxon>
    </lineage>
</organism>
<keyword evidence="1" id="KW-0238">DNA-binding</keyword>
<protein>
    <submittedName>
        <fullName evidence="4">XRE family transcriptional regulator</fullName>
    </submittedName>
</protein>
<dbReference type="Pfam" id="PF01381">
    <property type="entry name" value="HTH_3"/>
    <property type="match status" value="1"/>
</dbReference>
<dbReference type="InterPro" id="IPR010982">
    <property type="entry name" value="Lambda_DNA-bd_dom_sf"/>
</dbReference>
<evidence type="ECO:0000313" key="4">
    <source>
        <dbReference type="EMBL" id="MDT9598694.1"/>
    </source>
</evidence>
<dbReference type="PANTHER" id="PTHR46797:SF20">
    <property type="entry name" value="BLR4304 PROTEIN"/>
    <property type="match status" value="1"/>
</dbReference>
<dbReference type="EMBL" id="JAVUPU010000003">
    <property type="protein sequence ID" value="MDT9598694.1"/>
    <property type="molecule type" value="Genomic_DNA"/>
</dbReference>
<dbReference type="InterPro" id="IPR013096">
    <property type="entry name" value="Cupin_2"/>
</dbReference>
<dbReference type="RefSeq" id="WP_315724965.1">
    <property type="nucleotide sequence ID" value="NZ_JAVUPU010000003.1"/>
</dbReference>
<sequence length="226" mass="25017">MADQSPPARPQAKPGAVLKRLRAERGWTLTEASRRTNLSISTLSKMENDKMALTLEKLLLISEAFDVDIARLFGSSPPEDRKSGGTARRSVAYGGQGKVIETPKGNYIYQAGDLLNKRIIPIIGEITVKSIEDYGEFMRHSGEEYVYVLQGTMDLYTDMYTPTRLTQGDAIYFDSGMGHAYIAVGDEPCRILSVCATSEMQLMSSHEEQTETDREAPSPKTAPSKR</sequence>
<gene>
    <name evidence="4" type="ORF">RQX22_07025</name>
</gene>
<keyword evidence="5" id="KW-1185">Reference proteome</keyword>
<evidence type="ECO:0000256" key="2">
    <source>
        <dbReference type="SAM" id="MobiDB-lite"/>
    </source>
</evidence>
<dbReference type="Gene3D" id="2.60.120.10">
    <property type="entry name" value="Jelly Rolls"/>
    <property type="match status" value="1"/>
</dbReference>
<dbReference type="Gene3D" id="1.10.260.40">
    <property type="entry name" value="lambda repressor-like DNA-binding domains"/>
    <property type="match status" value="1"/>
</dbReference>
<dbReference type="SUPFAM" id="SSF51182">
    <property type="entry name" value="RmlC-like cupins"/>
    <property type="match status" value="1"/>
</dbReference>
<dbReference type="Proteomes" id="UP001259572">
    <property type="component" value="Unassembled WGS sequence"/>
</dbReference>
<feature type="domain" description="HTH cro/C1-type" evidence="3">
    <location>
        <begin position="18"/>
        <end position="72"/>
    </location>
</feature>
<evidence type="ECO:0000256" key="1">
    <source>
        <dbReference type="ARBA" id="ARBA00023125"/>
    </source>
</evidence>
<dbReference type="InterPro" id="IPR001387">
    <property type="entry name" value="Cro/C1-type_HTH"/>
</dbReference>
<dbReference type="Pfam" id="PF07883">
    <property type="entry name" value="Cupin_2"/>
    <property type="match status" value="1"/>
</dbReference>
<evidence type="ECO:0000313" key="5">
    <source>
        <dbReference type="Proteomes" id="UP001259572"/>
    </source>
</evidence>
<proteinExistence type="predicted"/>
<comment type="caution">
    <text evidence="4">The sequence shown here is derived from an EMBL/GenBank/DDBJ whole genome shotgun (WGS) entry which is preliminary data.</text>
</comment>
<name>A0ABU3Q5K8_9SPHN</name>
<feature type="compositionally biased region" description="Basic and acidic residues" evidence="2">
    <location>
        <begin position="205"/>
        <end position="217"/>
    </location>
</feature>
<dbReference type="PROSITE" id="PS50943">
    <property type="entry name" value="HTH_CROC1"/>
    <property type="match status" value="1"/>
</dbReference>
<dbReference type="CDD" id="cd00093">
    <property type="entry name" value="HTH_XRE"/>
    <property type="match status" value="1"/>
</dbReference>
<feature type="region of interest" description="Disordered" evidence="2">
    <location>
        <begin position="202"/>
        <end position="226"/>
    </location>
</feature>
<accession>A0ABU3Q5K8</accession>
<dbReference type="PANTHER" id="PTHR46797">
    <property type="entry name" value="HTH-TYPE TRANSCRIPTIONAL REGULATOR"/>
    <property type="match status" value="1"/>
</dbReference>
<dbReference type="CDD" id="cd02209">
    <property type="entry name" value="cupin_XRE_C"/>
    <property type="match status" value="1"/>
</dbReference>
<evidence type="ECO:0000259" key="3">
    <source>
        <dbReference type="PROSITE" id="PS50943"/>
    </source>
</evidence>
<dbReference type="SUPFAM" id="SSF47413">
    <property type="entry name" value="lambda repressor-like DNA-binding domains"/>
    <property type="match status" value="1"/>
</dbReference>